<feature type="compositionally biased region" description="Low complexity" evidence="1">
    <location>
        <begin position="346"/>
        <end position="362"/>
    </location>
</feature>
<feature type="compositionally biased region" description="Basic and acidic residues" evidence="1">
    <location>
        <begin position="288"/>
        <end position="301"/>
    </location>
</feature>
<dbReference type="Proteomes" id="UP001454036">
    <property type="component" value="Unassembled WGS sequence"/>
</dbReference>
<feature type="compositionally biased region" description="Basic and acidic residues" evidence="1">
    <location>
        <begin position="331"/>
        <end position="340"/>
    </location>
</feature>
<feature type="compositionally biased region" description="Polar residues" evidence="1">
    <location>
        <begin position="302"/>
        <end position="325"/>
    </location>
</feature>
<dbReference type="Pfam" id="PF24620">
    <property type="entry name" value="DUF7625"/>
    <property type="match status" value="1"/>
</dbReference>
<dbReference type="PANTHER" id="PTHR14379">
    <property type="entry name" value="LIMKAIN B LKAP"/>
    <property type="match status" value="1"/>
</dbReference>
<feature type="region of interest" description="Disordered" evidence="1">
    <location>
        <begin position="276"/>
        <end position="384"/>
    </location>
</feature>
<feature type="domain" description="DUF7625" evidence="3">
    <location>
        <begin position="396"/>
        <end position="437"/>
    </location>
</feature>
<dbReference type="InterPro" id="IPR024768">
    <property type="entry name" value="Marf1"/>
</dbReference>
<proteinExistence type="predicted"/>
<keyword evidence="5" id="KW-1185">Reference proteome</keyword>
<accession>A0AAV3R8T3</accession>
<sequence>MISGGATVAEEGGGVGASWQFSNAKISVWWDIENCHVPKNCEPHCIAQNIRSALVNMNYCGPISISAYGDTNGIPYSVQQALSSTGIALNHVPAGVKDASDKKILVDMLFWAVDNPAPANYLLISGDRDFSNALHQLRMRRYNILLAQPLRASAALVAAATIVWHWTSLVVGGPPLTKGDASNGNNTSECDVSHPSVSAKLSTHQPTIISNITPARFTDTKFKMTYVPKNSDQVGITRVSSMPVGTRGTEHVHDSQQPENVSLKQFKIAPHEFFSRGVKSSSSSPHLHSNDQDPLKDRSRTDNLQYRTSQSTSLPDRETYSSQNAPKWRQQRAEEYRPKSLDSINMSSSHGVQSSSVMSISQPNYRDNSNDKFSGHSASPHPSSSEVVVGNCGFLPISEQAQALIGTILLALNTLQLEKIIPNEENITSCIRYGDPNSVILM</sequence>
<evidence type="ECO:0000256" key="1">
    <source>
        <dbReference type="SAM" id="MobiDB-lite"/>
    </source>
</evidence>
<dbReference type="InterPro" id="IPR021139">
    <property type="entry name" value="NYN"/>
</dbReference>
<feature type="domain" description="NYN" evidence="2">
    <location>
        <begin position="25"/>
        <end position="161"/>
    </location>
</feature>
<evidence type="ECO:0000313" key="4">
    <source>
        <dbReference type="EMBL" id="GAA0172269.1"/>
    </source>
</evidence>
<dbReference type="GO" id="GO:0004540">
    <property type="term" value="F:RNA nuclease activity"/>
    <property type="evidence" value="ECO:0007669"/>
    <property type="project" value="InterPro"/>
</dbReference>
<dbReference type="Gene3D" id="3.40.50.1010">
    <property type="entry name" value="5'-nuclease"/>
    <property type="match status" value="1"/>
</dbReference>
<reference evidence="4 5" key="1">
    <citation type="submission" date="2024-01" db="EMBL/GenBank/DDBJ databases">
        <title>The complete chloroplast genome sequence of Lithospermum erythrorhizon: insights into the phylogenetic relationship among Boraginaceae species and the maternal lineages of purple gromwells.</title>
        <authorList>
            <person name="Okada T."/>
            <person name="Watanabe K."/>
        </authorList>
    </citation>
    <scope>NUCLEOTIDE SEQUENCE [LARGE SCALE GENOMIC DNA]</scope>
</reference>
<evidence type="ECO:0000259" key="3">
    <source>
        <dbReference type="Pfam" id="PF24620"/>
    </source>
</evidence>
<organism evidence="4 5">
    <name type="scientific">Lithospermum erythrorhizon</name>
    <name type="common">Purple gromwell</name>
    <name type="synonym">Lithospermum officinale var. erythrorhizon</name>
    <dbReference type="NCBI Taxonomy" id="34254"/>
    <lineage>
        <taxon>Eukaryota</taxon>
        <taxon>Viridiplantae</taxon>
        <taxon>Streptophyta</taxon>
        <taxon>Embryophyta</taxon>
        <taxon>Tracheophyta</taxon>
        <taxon>Spermatophyta</taxon>
        <taxon>Magnoliopsida</taxon>
        <taxon>eudicotyledons</taxon>
        <taxon>Gunneridae</taxon>
        <taxon>Pentapetalae</taxon>
        <taxon>asterids</taxon>
        <taxon>lamiids</taxon>
        <taxon>Boraginales</taxon>
        <taxon>Boraginaceae</taxon>
        <taxon>Boraginoideae</taxon>
        <taxon>Lithospermeae</taxon>
        <taxon>Lithospermum</taxon>
    </lineage>
</organism>
<protein>
    <submittedName>
        <fullName evidence="4">RNA metabolism protein</fullName>
    </submittedName>
</protein>
<dbReference type="Pfam" id="PF01936">
    <property type="entry name" value="NYN"/>
    <property type="match status" value="1"/>
</dbReference>
<feature type="compositionally biased region" description="Low complexity" evidence="1">
    <location>
        <begin position="375"/>
        <end position="384"/>
    </location>
</feature>
<dbReference type="InterPro" id="IPR056042">
    <property type="entry name" value="DUF7625"/>
</dbReference>
<dbReference type="AlphaFoldDB" id="A0AAV3R8T3"/>
<dbReference type="GO" id="GO:0005777">
    <property type="term" value="C:peroxisome"/>
    <property type="evidence" value="ECO:0007669"/>
    <property type="project" value="InterPro"/>
</dbReference>
<dbReference type="CDD" id="cd10910">
    <property type="entry name" value="PIN_limkain_b1_N_like"/>
    <property type="match status" value="1"/>
</dbReference>
<evidence type="ECO:0000313" key="5">
    <source>
        <dbReference type="Proteomes" id="UP001454036"/>
    </source>
</evidence>
<evidence type="ECO:0000259" key="2">
    <source>
        <dbReference type="Pfam" id="PF01936"/>
    </source>
</evidence>
<comment type="caution">
    <text evidence="4">The sequence shown here is derived from an EMBL/GenBank/DDBJ whole genome shotgun (WGS) entry which is preliminary data.</text>
</comment>
<dbReference type="GO" id="GO:0010468">
    <property type="term" value="P:regulation of gene expression"/>
    <property type="evidence" value="ECO:0007669"/>
    <property type="project" value="InterPro"/>
</dbReference>
<dbReference type="PANTHER" id="PTHR14379:SF7">
    <property type="entry name" value="ENDONUCLEASE OR GLYCOSYL HYDROLASE-RELATED"/>
    <property type="match status" value="1"/>
</dbReference>
<dbReference type="EMBL" id="BAABME010008046">
    <property type="protein sequence ID" value="GAA0172269.1"/>
    <property type="molecule type" value="Genomic_DNA"/>
</dbReference>
<gene>
    <name evidence="4" type="ORF">LIER_26122</name>
</gene>
<name>A0AAV3R8T3_LITER</name>